<reference evidence="2 3" key="1">
    <citation type="submission" date="2024-09" db="EMBL/GenBank/DDBJ databases">
        <authorList>
            <person name="Sun Q."/>
            <person name="Mori K."/>
        </authorList>
    </citation>
    <scope>NUCLEOTIDE SEQUENCE [LARGE SCALE GENOMIC DNA]</scope>
    <source>
        <strain evidence="2 3">CCM 7468</strain>
    </source>
</reference>
<accession>A0ABV6IT54</accession>
<evidence type="ECO:0000259" key="1">
    <source>
        <dbReference type="Pfam" id="PF01261"/>
    </source>
</evidence>
<feature type="domain" description="Xylose isomerase-like TIM barrel" evidence="1">
    <location>
        <begin position="22"/>
        <end position="229"/>
    </location>
</feature>
<dbReference type="InterPro" id="IPR050312">
    <property type="entry name" value="IolE/XylAMocC-like"/>
</dbReference>
<evidence type="ECO:0000313" key="2">
    <source>
        <dbReference type="EMBL" id="MFC0385798.1"/>
    </source>
</evidence>
<dbReference type="PANTHER" id="PTHR12110">
    <property type="entry name" value="HYDROXYPYRUVATE ISOMERASE"/>
    <property type="match status" value="1"/>
</dbReference>
<proteinExistence type="predicted"/>
<evidence type="ECO:0000313" key="3">
    <source>
        <dbReference type="Proteomes" id="UP001589789"/>
    </source>
</evidence>
<dbReference type="Pfam" id="PF01261">
    <property type="entry name" value="AP_endonuc_2"/>
    <property type="match status" value="1"/>
</dbReference>
<dbReference type="RefSeq" id="WP_377049947.1">
    <property type="nucleotide sequence ID" value="NZ_JBHLVZ010000014.1"/>
</dbReference>
<name>A0ABV6IT54_9PROT</name>
<dbReference type="SUPFAM" id="SSF51658">
    <property type="entry name" value="Xylose isomerase-like"/>
    <property type="match status" value="1"/>
</dbReference>
<dbReference type="EMBL" id="JBHLVZ010000014">
    <property type="protein sequence ID" value="MFC0385798.1"/>
    <property type="molecule type" value="Genomic_DNA"/>
</dbReference>
<dbReference type="PANTHER" id="PTHR12110:SF48">
    <property type="entry name" value="BLL3656 PROTEIN"/>
    <property type="match status" value="1"/>
</dbReference>
<protein>
    <submittedName>
        <fullName evidence="2">Sugar phosphate isomerase/epimerase family protein</fullName>
    </submittedName>
</protein>
<dbReference type="InterPro" id="IPR036237">
    <property type="entry name" value="Xyl_isomerase-like_sf"/>
</dbReference>
<keyword evidence="3" id="KW-1185">Reference proteome</keyword>
<comment type="caution">
    <text evidence="2">The sequence shown here is derived from an EMBL/GenBank/DDBJ whole genome shotgun (WGS) entry which is preliminary data.</text>
</comment>
<dbReference type="Gene3D" id="3.20.20.150">
    <property type="entry name" value="Divalent-metal-dependent TIM barrel enzymes"/>
    <property type="match status" value="1"/>
</dbReference>
<dbReference type="InterPro" id="IPR013022">
    <property type="entry name" value="Xyl_isomerase-like_TIM-brl"/>
</dbReference>
<dbReference type="GO" id="GO:0016853">
    <property type="term" value="F:isomerase activity"/>
    <property type="evidence" value="ECO:0007669"/>
    <property type="project" value="UniProtKB-KW"/>
</dbReference>
<dbReference type="Proteomes" id="UP001589789">
    <property type="component" value="Unassembled WGS sequence"/>
</dbReference>
<keyword evidence="2" id="KW-0413">Isomerase</keyword>
<sequence length="269" mass="28259">MPTIHLSLAHLTVMPCGPLELLDAAAAGGFDAVGLRIVPPTPTDVIVPVAGDEAMIRAILERLDATGLRVHDVEAVWLTPKTNIATLAPALETGARLGAGHLLVVGDDPDASRCHDNFARLCELARAHCLSISLEPMSYVALNTVSAALAMLREVAQPNAGLLVDALHLWRSGGSPADLRDIAADLLPYMHLCDATLASPPPQGLRPEGRSRRFYPGEGNLPLGDFLAAFPLGTPIAIEAPCARDVGLPATEKGRLCGEATRAFLELSA</sequence>
<organism evidence="2 3">
    <name type="scientific">Muricoccus vinaceus</name>
    <dbReference type="NCBI Taxonomy" id="424704"/>
    <lineage>
        <taxon>Bacteria</taxon>
        <taxon>Pseudomonadati</taxon>
        <taxon>Pseudomonadota</taxon>
        <taxon>Alphaproteobacteria</taxon>
        <taxon>Acetobacterales</taxon>
        <taxon>Roseomonadaceae</taxon>
        <taxon>Muricoccus</taxon>
    </lineage>
</organism>
<gene>
    <name evidence="2" type="ORF">ACFFIC_09530</name>
</gene>